<keyword evidence="6" id="KW-0804">Transcription</keyword>
<keyword evidence="2" id="KW-0479">Metal-binding</keyword>
<evidence type="ECO:0000313" key="11">
    <source>
        <dbReference type="Proteomes" id="UP000887575"/>
    </source>
</evidence>
<dbReference type="PANTHER" id="PTHR46179">
    <property type="entry name" value="ZINC FINGER PROTEIN"/>
    <property type="match status" value="1"/>
</dbReference>
<dbReference type="InterPro" id="IPR013087">
    <property type="entry name" value="Znf_C2H2_type"/>
</dbReference>
<comment type="subcellular location">
    <subcellularLocation>
        <location evidence="1">Nucleus</location>
    </subcellularLocation>
</comment>
<evidence type="ECO:0000256" key="1">
    <source>
        <dbReference type="ARBA" id="ARBA00004123"/>
    </source>
</evidence>
<keyword evidence="3 8" id="KW-0863">Zinc-finger</keyword>
<evidence type="ECO:0000313" key="12">
    <source>
        <dbReference type="WBParaSite" id="MBELARI_LOCUS16747"/>
    </source>
</evidence>
<dbReference type="Proteomes" id="UP000887575">
    <property type="component" value="Unassembled WGS sequence"/>
</dbReference>
<dbReference type="PROSITE" id="PS50157">
    <property type="entry name" value="ZINC_FINGER_C2H2_2"/>
    <property type="match status" value="2"/>
</dbReference>
<evidence type="ECO:0000259" key="10">
    <source>
        <dbReference type="PROSITE" id="PS50157"/>
    </source>
</evidence>
<dbReference type="SMART" id="SM00355">
    <property type="entry name" value="ZnF_C2H2"/>
    <property type="match status" value="4"/>
</dbReference>
<evidence type="ECO:0000256" key="6">
    <source>
        <dbReference type="ARBA" id="ARBA00023163"/>
    </source>
</evidence>
<evidence type="ECO:0000256" key="4">
    <source>
        <dbReference type="ARBA" id="ARBA00022833"/>
    </source>
</evidence>
<keyword evidence="11" id="KW-1185">Reference proteome</keyword>
<dbReference type="GO" id="GO:0006357">
    <property type="term" value="P:regulation of transcription by RNA polymerase II"/>
    <property type="evidence" value="ECO:0007669"/>
    <property type="project" value="TreeGrafter"/>
</dbReference>
<dbReference type="GO" id="GO:0005634">
    <property type="term" value="C:nucleus"/>
    <property type="evidence" value="ECO:0007669"/>
    <property type="project" value="UniProtKB-SubCell"/>
</dbReference>
<feature type="region of interest" description="Disordered" evidence="9">
    <location>
        <begin position="85"/>
        <end position="118"/>
    </location>
</feature>
<accession>A0AAF3ERU5</accession>
<evidence type="ECO:0000256" key="3">
    <source>
        <dbReference type="ARBA" id="ARBA00022771"/>
    </source>
</evidence>
<evidence type="ECO:0000256" key="7">
    <source>
        <dbReference type="ARBA" id="ARBA00023242"/>
    </source>
</evidence>
<protein>
    <recommendedName>
        <fullName evidence="10">C2H2-type domain-containing protein</fullName>
    </recommendedName>
</protein>
<feature type="domain" description="C2H2-type" evidence="10">
    <location>
        <begin position="186"/>
        <end position="213"/>
    </location>
</feature>
<dbReference type="Gene3D" id="3.30.160.60">
    <property type="entry name" value="Classic Zinc Finger"/>
    <property type="match status" value="2"/>
</dbReference>
<sequence>MESSTSGEHENSKSNDEISNCEGTRWICPSCKLMLNDANQLGAHLLMATPGHSFDFDVPYSCPECAVPISQLNDLREHMSTHAPNAYQATPSTSNTNSPKKNVTPLVNKIAPPEDPSTKMMVANSPTIAEGIIPNNMVPKLLSGSQIIGNLSLLHGDPRKHKRRDLVATNRNARSKPMTAEKLLALSCMQCGLIFENRCKYTRHLLDHKMESTPYRCPMKGCMMSYDIKQKLRSHVQRKHPDISEASIELACVQGDSIFAPKTLANINVAAFLTQQKLLTESPPILQKTLQAKEELVEIDEENSSEAVDMSQLFANDSTTQIKAEENSDSKYTLLENGLLSRNGRKRKIPTQFSP</sequence>
<keyword evidence="4" id="KW-0862">Zinc</keyword>
<evidence type="ECO:0000256" key="9">
    <source>
        <dbReference type="SAM" id="MobiDB-lite"/>
    </source>
</evidence>
<dbReference type="PANTHER" id="PTHR46179:SF13">
    <property type="entry name" value="C2H2-TYPE DOMAIN-CONTAINING PROTEIN"/>
    <property type="match status" value="1"/>
</dbReference>
<proteinExistence type="predicted"/>
<keyword evidence="7" id="KW-0539">Nucleus</keyword>
<organism evidence="11 12">
    <name type="scientific">Mesorhabditis belari</name>
    <dbReference type="NCBI Taxonomy" id="2138241"/>
    <lineage>
        <taxon>Eukaryota</taxon>
        <taxon>Metazoa</taxon>
        <taxon>Ecdysozoa</taxon>
        <taxon>Nematoda</taxon>
        <taxon>Chromadorea</taxon>
        <taxon>Rhabditida</taxon>
        <taxon>Rhabditina</taxon>
        <taxon>Rhabditomorpha</taxon>
        <taxon>Rhabditoidea</taxon>
        <taxon>Rhabditidae</taxon>
        <taxon>Mesorhabditinae</taxon>
        <taxon>Mesorhabditis</taxon>
    </lineage>
</organism>
<evidence type="ECO:0000256" key="2">
    <source>
        <dbReference type="ARBA" id="ARBA00022723"/>
    </source>
</evidence>
<evidence type="ECO:0000256" key="5">
    <source>
        <dbReference type="ARBA" id="ARBA00023015"/>
    </source>
</evidence>
<dbReference type="WBParaSite" id="MBELARI_LOCUS16747">
    <property type="protein sequence ID" value="MBELARI_LOCUS16747"/>
    <property type="gene ID" value="MBELARI_LOCUS16747"/>
</dbReference>
<feature type="domain" description="C2H2-type" evidence="10">
    <location>
        <begin position="60"/>
        <end position="87"/>
    </location>
</feature>
<evidence type="ECO:0000256" key="8">
    <source>
        <dbReference type="PROSITE-ProRule" id="PRU00042"/>
    </source>
</evidence>
<dbReference type="AlphaFoldDB" id="A0AAF3ERU5"/>
<name>A0AAF3ERU5_9BILA</name>
<dbReference type="InterPro" id="IPR051061">
    <property type="entry name" value="Zinc_finger_trans_reg"/>
</dbReference>
<dbReference type="GO" id="GO:0008270">
    <property type="term" value="F:zinc ion binding"/>
    <property type="evidence" value="ECO:0007669"/>
    <property type="project" value="UniProtKB-KW"/>
</dbReference>
<dbReference type="PROSITE" id="PS00028">
    <property type="entry name" value="ZINC_FINGER_C2H2_1"/>
    <property type="match status" value="3"/>
</dbReference>
<feature type="compositionally biased region" description="Polar residues" evidence="9">
    <location>
        <begin position="87"/>
        <end position="101"/>
    </location>
</feature>
<reference evidence="12" key="1">
    <citation type="submission" date="2024-02" db="UniProtKB">
        <authorList>
            <consortium name="WormBaseParasite"/>
        </authorList>
    </citation>
    <scope>IDENTIFICATION</scope>
</reference>
<keyword evidence="5" id="KW-0805">Transcription regulation</keyword>